<keyword evidence="2" id="KW-0812">Transmembrane</keyword>
<dbReference type="Proteomes" id="UP001153620">
    <property type="component" value="Chromosome 1"/>
</dbReference>
<feature type="region of interest" description="Disordered" evidence="1">
    <location>
        <begin position="1240"/>
        <end position="1262"/>
    </location>
</feature>
<reference evidence="5" key="2">
    <citation type="submission" date="2022-10" db="EMBL/GenBank/DDBJ databases">
        <authorList>
            <consortium name="ENA_rothamsted_submissions"/>
            <consortium name="culmorum"/>
            <person name="King R."/>
        </authorList>
    </citation>
    <scope>NUCLEOTIDE SEQUENCE</scope>
</reference>
<keyword evidence="2" id="KW-0472">Membrane</keyword>
<dbReference type="EMBL" id="OU895877">
    <property type="protein sequence ID" value="CAG9799184.1"/>
    <property type="molecule type" value="Genomic_DNA"/>
</dbReference>
<dbReference type="InterPro" id="IPR057507">
    <property type="entry name" value="Sha_B-like_N"/>
</dbReference>
<evidence type="ECO:0000313" key="5">
    <source>
        <dbReference type="EMBL" id="CAG9799184.1"/>
    </source>
</evidence>
<name>A0A9N9RMF1_9DIPT</name>
<keyword evidence="3" id="KW-0732">Signal</keyword>
<feature type="chain" id="PRO_5040150039" description="Shavenoid isoform B-like N-terminal domain-containing protein" evidence="3">
    <location>
        <begin position="21"/>
        <end position="1276"/>
    </location>
</feature>
<dbReference type="GO" id="GO:0005938">
    <property type="term" value="C:cell cortex"/>
    <property type="evidence" value="ECO:0007669"/>
    <property type="project" value="TreeGrafter"/>
</dbReference>
<protein>
    <recommendedName>
        <fullName evidence="4">Shavenoid isoform B-like N-terminal domain-containing protein</fullName>
    </recommendedName>
</protein>
<dbReference type="OrthoDB" id="6346242at2759"/>
<organism evidence="5 6">
    <name type="scientific">Chironomus riparius</name>
    <dbReference type="NCBI Taxonomy" id="315576"/>
    <lineage>
        <taxon>Eukaryota</taxon>
        <taxon>Metazoa</taxon>
        <taxon>Ecdysozoa</taxon>
        <taxon>Arthropoda</taxon>
        <taxon>Hexapoda</taxon>
        <taxon>Insecta</taxon>
        <taxon>Pterygota</taxon>
        <taxon>Neoptera</taxon>
        <taxon>Endopterygota</taxon>
        <taxon>Diptera</taxon>
        <taxon>Nematocera</taxon>
        <taxon>Chironomoidea</taxon>
        <taxon>Chironomidae</taxon>
        <taxon>Chironominae</taxon>
        <taxon>Chironomus</taxon>
    </lineage>
</organism>
<feature type="signal peptide" evidence="3">
    <location>
        <begin position="1"/>
        <end position="20"/>
    </location>
</feature>
<evidence type="ECO:0000256" key="1">
    <source>
        <dbReference type="SAM" id="MobiDB-lite"/>
    </source>
</evidence>
<feature type="compositionally biased region" description="Acidic residues" evidence="1">
    <location>
        <begin position="914"/>
        <end position="931"/>
    </location>
</feature>
<keyword evidence="6" id="KW-1185">Reference proteome</keyword>
<feature type="transmembrane region" description="Helical" evidence="2">
    <location>
        <begin position="277"/>
        <end position="301"/>
    </location>
</feature>
<feature type="region of interest" description="Disordered" evidence="1">
    <location>
        <begin position="1203"/>
        <end position="1227"/>
    </location>
</feature>
<dbReference type="AlphaFoldDB" id="A0A9N9RMF1"/>
<dbReference type="GO" id="GO:0035317">
    <property type="term" value="P:imaginal disc-derived wing hair organization"/>
    <property type="evidence" value="ECO:0007669"/>
    <property type="project" value="TreeGrafter"/>
</dbReference>
<evidence type="ECO:0000256" key="3">
    <source>
        <dbReference type="SAM" id="SignalP"/>
    </source>
</evidence>
<dbReference type="Pfam" id="PF23328">
    <property type="entry name" value="Sha_B_N"/>
    <property type="match status" value="1"/>
</dbReference>
<accession>A0A9N9RMF1</accession>
<dbReference type="PANTHER" id="PTHR39387">
    <property type="entry name" value="SHAVENOID, ISOFORM B"/>
    <property type="match status" value="1"/>
</dbReference>
<dbReference type="PANTHER" id="PTHR39387:SF1">
    <property type="entry name" value="SHAVENOID, ISOFORM B"/>
    <property type="match status" value="1"/>
</dbReference>
<keyword evidence="2" id="KW-1133">Transmembrane helix</keyword>
<evidence type="ECO:0000256" key="2">
    <source>
        <dbReference type="SAM" id="Phobius"/>
    </source>
</evidence>
<sequence>MEILYCSIYFLLIYVKFINGTSVNSKPGTTVSANTFVNITRHYDGDIIFIEDEKNCNENTCLELLGGSATLYKEVKASTKPTKCKCQCVSHLKTYREDDGYCVDTIRECSIIPFVSSITALDTLEKIPSVFLPLQGQIIYPSKELFLGDEVDTKCVIVDANYMTTHGWSDMKNSLYTNDIPFRLFNDKNRTFLQWSGDASYRSLLQGRLVILKLACWKDANINLNSIEDPLKTIRNLSSCISFRVLGSLLKHASNITEVQFSSESTGEKETFSSNEYIIIAISSFCLGVMYIASVFLYIYLKKKKDRPDLSISESNDKNFTRGVNIDLESHSSNYHRNSSLSTSMDFLDNPEANVIKSNPLMKHFLGFNENCAFVNDSSDADSSNKDDLIDNSEREFMDSQSMQSSNNQECIPDEDINITEDNDSKSSYGLQNNNTRRKLYFNPAYFEPELLASPPQAAVEFLTKIREVISMAKNKMTSKRFQPNLQYIPEEEDCSSESRKNTISSRRSNLNDNCTGCPGCSVKSIKNNQLLNDCKNCGDKNKSIQKWLENVCNDTNEVSTSSNFSEKSEIPLISKTINDEIIEEKSSADESLKQKNVKEELKIVKGFVKEKNIFVQRDRNGQEQILENDSIPKIISHSLKKNIKEMIYSQNFVRDKVNVFESKTHDQQSTNKYGETHEIYNNPKFMMDNDSEVNIFESNVNKEKQEVLDQYSNPIKRSNRKKNNNSNKMPDMVYEAIEMEKKNCKTLNYQSPTPDYSSEYEMTKFKASYDNVSFAPFVPTPDYYHTYSKNTLKNLKHYQPDSPIYSRKSPAYLIVDYETDSLERLNTLKSINRSALTPTKSDFSSSQPSPIGALPMEEEVEIRNALYDKELRFRKDTDTIKKEREIDIQMKKTKIKYNTPIEGSMTIELEGISPDENDENSDNSDEFEPDTLDRHTKVNRNLLSEIERATQIDNKLNVNDEFGRILTLEIRHSKRQRNVGEASLKKLPSDQHLSLKQSIQPDVISSNKPVYINRNQIKKSQISAPISSTGLELADKKVVNKTLRGEFLKMDLLSLQTNFLNAQLNSNDQSSLIKTIYHVDVPHSPQIFRENVKKTKDFKNAWKRFMGLASSKLKMYDVSDEDEENDKKKTTQKSINGIASEIKQGKVKDIVRKMSIRYMDTGKLRENDSGYLSAESLTNERVVFGQLASNNLNIEHNTKTLLARPSLPPPPVPIKTKEIPSSNTFDSVSNEDLINITIYSSDDDDDDQSSSIHDNDTHVDTCEDIDADSDFSFIN</sequence>
<proteinExistence type="predicted"/>
<feature type="domain" description="Shavenoid isoform B-like N-terminal" evidence="4">
    <location>
        <begin position="37"/>
        <end position="106"/>
    </location>
</feature>
<evidence type="ECO:0000259" key="4">
    <source>
        <dbReference type="Pfam" id="PF23328"/>
    </source>
</evidence>
<gene>
    <name evidence="5" type="ORF">CHIRRI_LOCUS2156</name>
</gene>
<feature type="region of interest" description="Disordered" evidence="1">
    <location>
        <begin position="912"/>
        <end position="934"/>
    </location>
</feature>
<reference evidence="5" key="1">
    <citation type="submission" date="2022-01" db="EMBL/GenBank/DDBJ databases">
        <authorList>
            <person name="King R."/>
        </authorList>
    </citation>
    <scope>NUCLEOTIDE SEQUENCE</scope>
</reference>
<evidence type="ECO:0000313" key="6">
    <source>
        <dbReference type="Proteomes" id="UP001153620"/>
    </source>
</evidence>